<name>S3CQM0_OPHP1</name>
<dbReference type="OMA" id="CKIQNNS"/>
<dbReference type="GO" id="GO:0008270">
    <property type="term" value="F:zinc ion binding"/>
    <property type="evidence" value="ECO:0007669"/>
    <property type="project" value="UniProtKB-KW"/>
</dbReference>
<feature type="region of interest" description="Disordered" evidence="5">
    <location>
        <begin position="1"/>
        <end position="28"/>
    </location>
</feature>
<feature type="domain" description="SET" evidence="6">
    <location>
        <begin position="6"/>
        <end position="279"/>
    </location>
</feature>
<keyword evidence="1" id="KW-0479">Metal-binding</keyword>
<dbReference type="SUPFAM" id="SSF144232">
    <property type="entry name" value="HIT/MYND zinc finger-like"/>
    <property type="match status" value="1"/>
</dbReference>
<keyword evidence="3" id="KW-0862">Zinc</keyword>
<dbReference type="Gene3D" id="6.10.140.2220">
    <property type="match status" value="1"/>
</dbReference>
<evidence type="ECO:0000256" key="1">
    <source>
        <dbReference type="ARBA" id="ARBA00022723"/>
    </source>
</evidence>
<evidence type="ECO:0000259" key="6">
    <source>
        <dbReference type="PROSITE" id="PS50280"/>
    </source>
</evidence>
<feature type="domain" description="MYND-type" evidence="7">
    <location>
        <begin position="60"/>
        <end position="100"/>
    </location>
</feature>
<dbReference type="InterPro" id="IPR002893">
    <property type="entry name" value="Znf_MYND"/>
</dbReference>
<organism evidence="8 9">
    <name type="scientific">Ophiostoma piceae (strain UAMH 11346)</name>
    <name type="common">Sap stain fungus</name>
    <dbReference type="NCBI Taxonomy" id="1262450"/>
    <lineage>
        <taxon>Eukaryota</taxon>
        <taxon>Fungi</taxon>
        <taxon>Dikarya</taxon>
        <taxon>Ascomycota</taxon>
        <taxon>Pezizomycotina</taxon>
        <taxon>Sordariomycetes</taxon>
        <taxon>Sordariomycetidae</taxon>
        <taxon>Ophiostomatales</taxon>
        <taxon>Ophiostomataceae</taxon>
        <taxon>Ophiostoma</taxon>
    </lineage>
</organism>
<dbReference type="InterPro" id="IPR046341">
    <property type="entry name" value="SET_dom_sf"/>
</dbReference>
<dbReference type="EMBL" id="KE148148">
    <property type="protein sequence ID" value="EPE08888.1"/>
    <property type="molecule type" value="Genomic_DNA"/>
</dbReference>
<reference evidence="8 9" key="1">
    <citation type="journal article" date="2013" name="BMC Genomics">
        <title>The genome and transcriptome of the pine saprophyte Ophiostoma piceae, and a comparison with the bark beetle-associated pine pathogen Grosmannia clavigera.</title>
        <authorList>
            <person name="Haridas S."/>
            <person name="Wang Y."/>
            <person name="Lim L."/>
            <person name="Massoumi Alamouti S."/>
            <person name="Jackman S."/>
            <person name="Docking R."/>
            <person name="Robertson G."/>
            <person name="Birol I."/>
            <person name="Bohlmann J."/>
            <person name="Breuil C."/>
        </authorList>
    </citation>
    <scope>NUCLEOTIDE SEQUENCE [LARGE SCALE GENOMIC DNA]</scope>
    <source>
        <strain evidence="8 9">UAMH 11346</strain>
    </source>
</reference>
<dbReference type="Pfam" id="PF01753">
    <property type="entry name" value="zf-MYND"/>
    <property type="match status" value="1"/>
</dbReference>
<dbReference type="PANTHER" id="PTHR12197:SF251">
    <property type="entry name" value="EG:BACR7C10.4 PROTEIN"/>
    <property type="match status" value="1"/>
</dbReference>
<evidence type="ECO:0000256" key="3">
    <source>
        <dbReference type="ARBA" id="ARBA00022833"/>
    </source>
</evidence>
<dbReference type="PROSITE" id="PS50280">
    <property type="entry name" value="SET"/>
    <property type="match status" value="1"/>
</dbReference>
<evidence type="ECO:0000256" key="4">
    <source>
        <dbReference type="PROSITE-ProRule" id="PRU00134"/>
    </source>
</evidence>
<proteinExistence type="predicted"/>
<accession>S3CQM0</accession>
<keyword evidence="2 4" id="KW-0863">Zinc-finger</keyword>
<dbReference type="HOGENOM" id="CLU_018406_5_3_1"/>
<gene>
    <name evidence="8" type="ORF">F503_04475</name>
</gene>
<evidence type="ECO:0000256" key="2">
    <source>
        <dbReference type="ARBA" id="ARBA00022771"/>
    </source>
</evidence>
<dbReference type="PROSITE" id="PS01360">
    <property type="entry name" value="ZF_MYND_1"/>
    <property type="match status" value="1"/>
</dbReference>
<dbReference type="Proteomes" id="UP000016923">
    <property type="component" value="Unassembled WGS sequence"/>
</dbReference>
<dbReference type="GO" id="GO:0005634">
    <property type="term" value="C:nucleus"/>
    <property type="evidence" value="ECO:0007669"/>
    <property type="project" value="TreeGrafter"/>
</dbReference>
<dbReference type="InterPro" id="IPR050869">
    <property type="entry name" value="H3K4_H4K5_MeTrfase"/>
</dbReference>
<evidence type="ECO:0000313" key="9">
    <source>
        <dbReference type="Proteomes" id="UP000016923"/>
    </source>
</evidence>
<dbReference type="Pfam" id="PF00856">
    <property type="entry name" value="SET"/>
    <property type="match status" value="1"/>
</dbReference>
<dbReference type="Gene3D" id="2.170.270.10">
    <property type="entry name" value="SET domain"/>
    <property type="match status" value="1"/>
</dbReference>
<protein>
    <submittedName>
        <fullName evidence="8">Mynd finger domain-containing protein</fullName>
    </submittedName>
</protein>
<dbReference type="SUPFAM" id="SSF82199">
    <property type="entry name" value="SET domain"/>
    <property type="match status" value="1"/>
</dbReference>
<dbReference type="CDD" id="cd20071">
    <property type="entry name" value="SET_SMYD"/>
    <property type="match status" value="1"/>
</dbReference>
<dbReference type="OrthoDB" id="265717at2759"/>
<dbReference type="InterPro" id="IPR001214">
    <property type="entry name" value="SET_dom"/>
</dbReference>
<sequence>MTAAPPGLEIRGEKSPQGISPATRGRGLFSTKSFEPGEQIALFDKPLFALPSSHDIGTQCNNCLDARRQPTKLCTGCRAVAYCSPACQRAHWSRYHKFECKPLCRALESAALNLISNHAAEVVRADSTSVIPDAAIDTLEIPTPVRALILAMMRYEKDTSGNGIRKQIEQLESNTVAFVRNQNLWNDFKLQAAAACKFTDLQTEEKIKMAIEVMCRIHTNSFDRSDVDTATSGLYLDTTLAMVNHSCMPNAVVAFVGQKAYLRAQAPVAAGDELTISYIDYTKPLAARQEGLVLYNFACSCQRCAEDLDIYQVCKVLATSPKTKPMVELNDSFTLVPDVEILRNPPVLSPSAAPGLTPKQVQAIYDKCDIEKNADPENRLGFMRKLWTACQPLIKADRWAMEPLAALVRHTTLYFTEIGNYSHALALACYSAQHIDPYKYPAPFAQWRVKGLLVVAKLLPHIMPVVHPAFAFDGGKAHNEAKGEGRGADPLKKVHPAVLKALPDLADGGIYEALMLMALAQGPKGHSEEWPPLESAQLMLNDVRQSSPEHERITKALAQWFANPTEPSMKAFFDMQFMNAINTLSSHAIEILTDLLK</sequence>
<evidence type="ECO:0000313" key="8">
    <source>
        <dbReference type="EMBL" id="EPE08888.1"/>
    </source>
</evidence>
<dbReference type="STRING" id="1262450.S3CQM0"/>
<dbReference type="AlphaFoldDB" id="S3CQM0"/>
<evidence type="ECO:0000256" key="5">
    <source>
        <dbReference type="SAM" id="MobiDB-lite"/>
    </source>
</evidence>
<keyword evidence="9" id="KW-1185">Reference proteome</keyword>
<dbReference type="eggNOG" id="KOG2084">
    <property type="taxonomic scope" value="Eukaryota"/>
</dbReference>
<dbReference type="PROSITE" id="PS50865">
    <property type="entry name" value="ZF_MYND_2"/>
    <property type="match status" value="1"/>
</dbReference>
<evidence type="ECO:0000259" key="7">
    <source>
        <dbReference type="PROSITE" id="PS50865"/>
    </source>
</evidence>
<dbReference type="VEuPathDB" id="FungiDB:F503_04475"/>
<dbReference type="PANTHER" id="PTHR12197">
    <property type="entry name" value="HISTONE-LYSINE N-METHYLTRANSFERASE SMYD"/>
    <property type="match status" value="1"/>
</dbReference>
<dbReference type="Gene3D" id="1.10.220.160">
    <property type="match status" value="1"/>
</dbReference>